<accession>A0ABW9NPQ4</accession>
<organism evidence="1 2">
    <name type="scientific">Streptomyces katsurahamanus</name>
    <dbReference type="NCBI Taxonomy" id="2577098"/>
    <lineage>
        <taxon>Bacteria</taxon>
        <taxon>Bacillati</taxon>
        <taxon>Actinomycetota</taxon>
        <taxon>Actinomycetes</taxon>
        <taxon>Kitasatosporales</taxon>
        <taxon>Streptomycetaceae</taxon>
        <taxon>Streptomyces</taxon>
    </lineage>
</organism>
<dbReference type="EMBL" id="VDEQ01000054">
    <property type="protein sequence ID" value="MQS35129.1"/>
    <property type="molecule type" value="Genomic_DNA"/>
</dbReference>
<reference evidence="1 2" key="1">
    <citation type="submission" date="2019-06" db="EMBL/GenBank/DDBJ databases">
        <title>Comparative genomics and metabolomics analyses of clavulanic acid producing Streptomyces species provides insight into specialized metabolism and evolution of beta-lactam biosynthetic gene clusters.</title>
        <authorList>
            <person name="Moore M.A."/>
            <person name="Cruz-Morales P."/>
            <person name="Barona Gomez F."/>
            <person name="Kapil T."/>
        </authorList>
    </citation>
    <scope>NUCLEOTIDE SEQUENCE [LARGE SCALE GENOMIC DNA]</scope>
    <source>
        <strain evidence="1 2">T-272</strain>
    </source>
</reference>
<dbReference type="Proteomes" id="UP000460558">
    <property type="component" value="Unassembled WGS sequence"/>
</dbReference>
<gene>
    <name evidence="1" type="ORF">FFZ77_05695</name>
</gene>
<name>A0ABW9NPQ4_9ACTN</name>
<evidence type="ECO:0000313" key="2">
    <source>
        <dbReference type="Proteomes" id="UP000460558"/>
    </source>
</evidence>
<protein>
    <submittedName>
        <fullName evidence="1">Uncharacterized protein</fullName>
    </submittedName>
</protein>
<keyword evidence="2" id="KW-1185">Reference proteome</keyword>
<proteinExistence type="predicted"/>
<sequence length="62" mass="6131">MVLVLSGVLVLVVFGCACVVWSRLGGPPWTQKVAAGTLAAGAVVRTLGKNRGGGHGGDNGAE</sequence>
<comment type="caution">
    <text evidence="1">The sequence shown here is derived from an EMBL/GenBank/DDBJ whole genome shotgun (WGS) entry which is preliminary data.</text>
</comment>
<evidence type="ECO:0000313" key="1">
    <source>
        <dbReference type="EMBL" id="MQS35129.1"/>
    </source>
</evidence>